<gene>
    <name evidence="3" type="ORF">Q649_00439</name>
</gene>
<protein>
    <recommendedName>
        <fullName evidence="2">UPF0235 protein Q649_00439</fullName>
    </recommendedName>
</protein>
<dbReference type="SUPFAM" id="SSF69786">
    <property type="entry name" value="YggU-like"/>
    <property type="match status" value="1"/>
</dbReference>
<proteinExistence type="inferred from homology"/>
<dbReference type="SMART" id="SM01152">
    <property type="entry name" value="DUF167"/>
    <property type="match status" value="1"/>
</dbReference>
<dbReference type="HAMAP" id="MF_00634">
    <property type="entry name" value="UPF0235"/>
    <property type="match status" value="1"/>
</dbReference>
<sequence>MFHQVDTNGIILFIYLIPKASVDKIIGVECRDDGKQRLVIRLRTLPENGKANKALIKFLAKQWKIPSSYISLKSGETSRYKQLYFSGYLQEVGEILQSLYTSTHKNESLLKKQA</sequence>
<dbReference type="HOGENOM" id="CLU_130694_3_0_5"/>
<organism evidence="3 4">
    <name type="scientific">Bartonella quintana JK 73</name>
    <dbReference type="NCBI Taxonomy" id="1402976"/>
    <lineage>
        <taxon>Bacteria</taxon>
        <taxon>Pseudomonadati</taxon>
        <taxon>Pseudomonadota</taxon>
        <taxon>Alphaproteobacteria</taxon>
        <taxon>Hyphomicrobiales</taxon>
        <taxon>Bartonellaceae</taxon>
        <taxon>Bartonella</taxon>
    </lineage>
</organism>
<dbReference type="RefSeq" id="WP_034453274.1">
    <property type="nucleotide sequence ID" value="NZ_KI911825.1"/>
</dbReference>
<dbReference type="AlphaFoldDB" id="W3TVZ0"/>
<dbReference type="Pfam" id="PF02594">
    <property type="entry name" value="DUF167"/>
    <property type="match status" value="1"/>
</dbReference>
<evidence type="ECO:0000313" key="4">
    <source>
        <dbReference type="Proteomes" id="UP000018945"/>
    </source>
</evidence>
<comment type="similarity">
    <text evidence="1 2">Belongs to the UPF0235 family.</text>
</comment>
<dbReference type="Proteomes" id="UP000018945">
    <property type="component" value="Unassembled WGS sequence"/>
</dbReference>
<evidence type="ECO:0000256" key="1">
    <source>
        <dbReference type="ARBA" id="ARBA00010364"/>
    </source>
</evidence>
<comment type="caution">
    <text evidence="3">The sequence shown here is derived from an EMBL/GenBank/DDBJ whole genome shotgun (WGS) entry which is preliminary data.</text>
</comment>
<name>W3TVZ0_BARQI</name>
<reference evidence="3 4" key="1">
    <citation type="submission" date="2013-12" db="EMBL/GenBank/DDBJ databases">
        <title>The Genome Sequence of Bartonella quintana JK 73.</title>
        <authorList>
            <consortium name="The Broad Institute Genomics Platform"/>
            <consortium name="The Broad Institute Genome Sequencing Center for Infectious Disease"/>
            <person name="Feldgarden M."/>
            <person name="Kirby J."/>
            <person name="Birtles R."/>
            <person name="Dasch G."/>
            <person name="Hendrix L."/>
            <person name="Koehler J."/>
            <person name="Kosoy M."/>
            <person name="Young S."/>
            <person name="Zeng Q."/>
            <person name="Gargeya S."/>
            <person name="Fitzgerald M."/>
            <person name="Abouelleil A."/>
            <person name="Alvarado L."/>
            <person name="Chapman S.B."/>
            <person name="Gainer-Dewar J."/>
            <person name="Goldberg J."/>
            <person name="Griggs A."/>
            <person name="Gujja S."/>
            <person name="Hansen M."/>
            <person name="Howarth C."/>
            <person name="Imamovic A."/>
            <person name="Ireland A."/>
            <person name="Larimer J."/>
            <person name="McCowan C."/>
            <person name="Murphy C."/>
            <person name="Pearson M."/>
            <person name="Poon T.W."/>
            <person name="Priest M."/>
            <person name="Roberts A."/>
            <person name="Saif S."/>
            <person name="Shea T."/>
            <person name="Sykes S."/>
            <person name="Wortman J."/>
            <person name="Nusbaum C."/>
            <person name="Birren B."/>
        </authorList>
    </citation>
    <scope>NUCLEOTIDE SEQUENCE [LARGE SCALE GENOMIC DNA]</scope>
    <source>
        <strain evidence="3 4">JK 73</strain>
    </source>
</reference>
<dbReference type="InterPro" id="IPR036591">
    <property type="entry name" value="YggU-like_sf"/>
</dbReference>
<dbReference type="NCBIfam" id="TIGR00251">
    <property type="entry name" value="DUF167 family protein"/>
    <property type="match status" value="1"/>
</dbReference>
<evidence type="ECO:0000256" key="2">
    <source>
        <dbReference type="HAMAP-Rule" id="MF_00634"/>
    </source>
</evidence>
<dbReference type="InterPro" id="IPR003746">
    <property type="entry name" value="DUF167"/>
</dbReference>
<accession>W3TVZ0</accession>
<evidence type="ECO:0000313" key="3">
    <source>
        <dbReference type="EMBL" id="ETS15501.1"/>
    </source>
</evidence>
<dbReference type="EMBL" id="AZZX01000009">
    <property type="protein sequence ID" value="ETS15501.1"/>
    <property type="molecule type" value="Genomic_DNA"/>
</dbReference>
<dbReference type="Gene3D" id="3.30.1200.10">
    <property type="entry name" value="YggU-like"/>
    <property type="match status" value="1"/>
</dbReference>
<dbReference type="PATRIC" id="fig|1402976.3.peg.555"/>